<evidence type="ECO:0000256" key="2">
    <source>
        <dbReference type="ARBA" id="ARBA00022448"/>
    </source>
</evidence>
<dbReference type="EMBL" id="CACRTZ010000002">
    <property type="protein sequence ID" value="VYT70539.1"/>
    <property type="molecule type" value="Genomic_DNA"/>
</dbReference>
<keyword evidence="5" id="KW-0997">Cell inner membrane</keyword>
<evidence type="ECO:0000256" key="10">
    <source>
        <dbReference type="ARBA" id="ARBA00023136"/>
    </source>
</evidence>
<keyword evidence="3 12" id="KW-0050">Antiport</keyword>
<feature type="transmembrane region" description="Helical" evidence="12">
    <location>
        <begin position="181"/>
        <end position="200"/>
    </location>
</feature>
<dbReference type="PANTHER" id="PTHR30341">
    <property type="entry name" value="SODIUM ION/PROTON ANTIPORTER NHAA-RELATED"/>
    <property type="match status" value="1"/>
</dbReference>
<feature type="transmembrane region" description="Helical" evidence="12">
    <location>
        <begin position="126"/>
        <end position="145"/>
    </location>
</feature>
<feature type="transmembrane region" description="Helical" evidence="12">
    <location>
        <begin position="328"/>
        <end position="351"/>
    </location>
</feature>
<reference evidence="13" key="1">
    <citation type="submission" date="2019-11" db="EMBL/GenBank/DDBJ databases">
        <authorList>
            <person name="Feng L."/>
        </authorList>
    </citation>
    <scope>NUCLEOTIDE SEQUENCE</scope>
    <source>
        <strain evidence="13">EMassiliensisLFYP7</strain>
    </source>
</reference>
<keyword evidence="7 12" id="KW-1133">Transmembrane helix</keyword>
<dbReference type="AlphaFoldDB" id="A0A6N2YUA5"/>
<evidence type="ECO:0000313" key="13">
    <source>
        <dbReference type="EMBL" id="VYT70539.1"/>
    </source>
</evidence>
<evidence type="ECO:0000256" key="11">
    <source>
        <dbReference type="ARBA" id="ARBA00023201"/>
    </source>
</evidence>
<protein>
    <recommendedName>
        <fullName evidence="12">Na(+)/H(+) antiporter NhaA</fullName>
    </recommendedName>
    <alternativeName>
        <fullName evidence="12">Sodium/proton antiporter NhaA</fullName>
    </alternativeName>
</protein>
<evidence type="ECO:0000256" key="9">
    <source>
        <dbReference type="ARBA" id="ARBA00023065"/>
    </source>
</evidence>
<keyword evidence="10 12" id="KW-0472">Membrane</keyword>
<keyword evidence="2 12" id="KW-0813">Transport</keyword>
<evidence type="ECO:0000256" key="5">
    <source>
        <dbReference type="ARBA" id="ARBA00022519"/>
    </source>
</evidence>
<name>A0A6N2YUA5_9ENTR</name>
<feature type="transmembrane region" description="Helical" evidence="12">
    <location>
        <begin position="288"/>
        <end position="312"/>
    </location>
</feature>
<dbReference type="InterPro" id="IPR023171">
    <property type="entry name" value="Na/H_antiporter_dom_sf"/>
</dbReference>
<dbReference type="NCBIfam" id="NF007112">
    <property type="entry name" value="PRK09561.1"/>
    <property type="match status" value="1"/>
</dbReference>
<feature type="transmembrane region" description="Helical" evidence="12">
    <location>
        <begin position="59"/>
        <end position="79"/>
    </location>
</feature>
<dbReference type="FunFam" id="1.20.1530.10:FF:000001">
    <property type="entry name" value="Na(+)/H(+) antiporter NhaA"/>
    <property type="match status" value="1"/>
</dbReference>
<feature type="transmembrane region" description="Helical" evidence="12">
    <location>
        <begin position="154"/>
        <end position="175"/>
    </location>
</feature>
<evidence type="ECO:0000256" key="3">
    <source>
        <dbReference type="ARBA" id="ARBA00022449"/>
    </source>
</evidence>
<keyword evidence="11 12" id="KW-0739">Sodium transport</keyword>
<dbReference type="GO" id="GO:0005886">
    <property type="term" value="C:plasma membrane"/>
    <property type="evidence" value="ECO:0007669"/>
    <property type="project" value="UniProtKB-SubCell"/>
</dbReference>
<organism evidence="13">
    <name type="scientific">Phytobacter massiliensis</name>
    <dbReference type="NCBI Taxonomy" id="1485952"/>
    <lineage>
        <taxon>Bacteria</taxon>
        <taxon>Pseudomonadati</taxon>
        <taxon>Pseudomonadota</taxon>
        <taxon>Gammaproteobacteria</taxon>
        <taxon>Enterobacterales</taxon>
        <taxon>Enterobacteriaceae</taxon>
        <taxon>Phytobacter</taxon>
    </lineage>
</organism>
<evidence type="ECO:0000256" key="8">
    <source>
        <dbReference type="ARBA" id="ARBA00023053"/>
    </source>
</evidence>
<dbReference type="HAMAP" id="MF_01844">
    <property type="entry name" value="NhaA"/>
    <property type="match status" value="1"/>
</dbReference>
<comment type="similarity">
    <text evidence="12">Belongs to the NhaA Na(+)/H(+) (TC 2.A.33) antiporter family.</text>
</comment>
<evidence type="ECO:0000256" key="1">
    <source>
        <dbReference type="ARBA" id="ARBA00004429"/>
    </source>
</evidence>
<comment type="catalytic activity">
    <reaction evidence="12">
        <text>Na(+)(in) + 2 H(+)(out) = Na(+)(out) + 2 H(+)(in)</text>
        <dbReference type="Rhea" id="RHEA:29251"/>
        <dbReference type="ChEBI" id="CHEBI:15378"/>
        <dbReference type="ChEBI" id="CHEBI:29101"/>
    </reaction>
</comment>
<feature type="transmembrane region" description="Helical" evidence="12">
    <location>
        <begin position="12"/>
        <end position="39"/>
    </location>
</feature>
<dbReference type="InterPro" id="IPR004670">
    <property type="entry name" value="NhaA"/>
</dbReference>
<feature type="transmembrane region" description="Helical" evidence="12">
    <location>
        <begin position="363"/>
        <end position="380"/>
    </location>
</feature>
<gene>
    <name evidence="12 13" type="primary">nhaA</name>
    <name evidence="13" type="ORF">EMLFYP7_00405</name>
</gene>
<evidence type="ECO:0000256" key="12">
    <source>
        <dbReference type="HAMAP-Rule" id="MF_01844"/>
    </source>
</evidence>
<dbReference type="PANTHER" id="PTHR30341:SF0">
    <property type="entry name" value="NA(+)_H(+) ANTIPORTER NHAA"/>
    <property type="match status" value="1"/>
</dbReference>
<keyword evidence="9 12" id="KW-0406">Ion transport</keyword>
<feature type="transmembrane region" description="Helical" evidence="12">
    <location>
        <begin position="94"/>
        <end position="114"/>
    </location>
</feature>
<dbReference type="NCBIfam" id="TIGR00773">
    <property type="entry name" value="NhaA"/>
    <property type="match status" value="1"/>
</dbReference>
<feature type="transmembrane region" description="Helical" evidence="12">
    <location>
        <begin position="257"/>
        <end position="276"/>
    </location>
</feature>
<dbReference type="Gene3D" id="1.20.1530.10">
    <property type="entry name" value="Na+/H+ antiporter like domain"/>
    <property type="match status" value="1"/>
</dbReference>
<comment type="function">
    <text evidence="12">Na(+)/H(+) antiporter that extrudes sodium in exchange for external protons.</text>
</comment>
<sequence length="391" mass="41465">MKHLQRFFSSDASGGIILIIAAALAMLLANMGATSGLYHSFLETPVQLRVGALEINKNMLLWINDALMAVFFLLIGLEVKREMLQGALASRRQAVFPIIAALGGMVVPALVYLAFNAQDPIAREGWAIPAATDIAFALGVLALLGSRVPPALKIFLMALAIIDDLGAIVIIALFYTNDLSVLSLIIAAAAIVVLVALNLSGVRRTGIYILVGTILWTAVLKSGVHATLAGVIIGFMIPLKERDGKSPAKQLEHILHPWVSFLILPLFAFANAGVSLKGVTLEGLTSLLPLGIIAGLFIGKPVGISAFCWLALKLKWATLPEGTSMRQIMAVGILCGIGFTMSIFIASLAFASVEPELINWAKLSILIGSVLSAVTGYLILRKRAVNPARAA</sequence>
<evidence type="ECO:0000256" key="4">
    <source>
        <dbReference type="ARBA" id="ARBA00022475"/>
    </source>
</evidence>
<keyword evidence="6 12" id="KW-0812">Transmembrane</keyword>
<dbReference type="GO" id="GO:0015385">
    <property type="term" value="F:sodium:proton antiporter activity"/>
    <property type="evidence" value="ECO:0007669"/>
    <property type="project" value="UniProtKB-UniRule"/>
</dbReference>
<dbReference type="GO" id="GO:0006885">
    <property type="term" value="P:regulation of pH"/>
    <property type="evidence" value="ECO:0007669"/>
    <property type="project" value="UniProtKB-UniRule"/>
</dbReference>
<dbReference type="Pfam" id="PF06965">
    <property type="entry name" value="Na_H_antiport_1"/>
    <property type="match status" value="1"/>
</dbReference>
<proteinExistence type="inferred from homology"/>
<evidence type="ECO:0000256" key="6">
    <source>
        <dbReference type="ARBA" id="ARBA00022692"/>
    </source>
</evidence>
<dbReference type="NCBIfam" id="NF007111">
    <property type="entry name" value="PRK09560.1"/>
    <property type="match status" value="1"/>
</dbReference>
<accession>A0A6N2YUA5</accession>
<feature type="transmembrane region" description="Helical" evidence="12">
    <location>
        <begin position="207"/>
        <end position="237"/>
    </location>
</feature>
<comment type="subcellular location">
    <subcellularLocation>
        <location evidence="1">Cell inner membrane</location>
        <topology evidence="1">Multi-pass membrane protein</topology>
    </subcellularLocation>
    <subcellularLocation>
        <location evidence="12">Cell membrane</location>
        <topology evidence="12">Multi-pass membrane protein</topology>
    </subcellularLocation>
</comment>
<evidence type="ECO:0000256" key="7">
    <source>
        <dbReference type="ARBA" id="ARBA00022989"/>
    </source>
</evidence>
<keyword evidence="4 12" id="KW-1003">Cell membrane</keyword>
<keyword evidence="8 12" id="KW-0915">Sodium</keyword>
<dbReference type="RefSeq" id="WP_156564510.1">
    <property type="nucleotide sequence ID" value="NZ_CACRTZ010000002.1"/>
</dbReference>